<dbReference type="Proteomes" id="UP000314986">
    <property type="component" value="Unassembled WGS sequence"/>
</dbReference>
<evidence type="ECO:0000313" key="4">
    <source>
        <dbReference type="Proteomes" id="UP000314986"/>
    </source>
</evidence>
<name>A0A4W3GKD3_CALMI</name>
<keyword evidence="4" id="KW-1185">Reference proteome</keyword>
<dbReference type="PANTHER" id="PTHR12296">
    <property type="entry name" value="DENN DOMAIN-CONTAINING PROTEIN 4"/>
    <property type="match status" value="1"/>
</dbReference>
<dbReference type="GO" id="GO:0032483">
    <property type="term" value="P:regulation of Rab protein signal transduction"/>
    <property type="evidence" value="ECO:0007669"/>
    <property type="project" value="TreeGrafter"/>
</dbReference>
<reference evidence="4" key="2">
    <citation type="journal article" date="2007" name="PLoS Biol.">
        <title>Survey sequencing and comparative analysis of the elephant shark (Callorhinchus milii) genome.</title>
        <authorList>
            <person name="Venkatesh B."/>
            <person name="Kirkness E.F."/>
            <person name="Loh Y.H."/>
            <person name="Halpern A.L."/>
            <person name="Lee A.P."/>
            <person name="Johnson J."/>
            <person name="Dandona N."/>
            <person name="Viswanathan L.D."/>
            <person name="Tay A."/>
            <person name="Venter J.C."/>
            <person name="Strausberg R.L."/>
            <person name="Brenner S."/>
        </authorList>
    </citation>
    <scope>NUCLEOTIDE SEQUENCE [LARGE SCALE GENOMIC DNA]</scope>
</reference>
<reference evidence="3" key="4">
    <citation type="submission" date="2025-08" db="UniProtKB">
        <authorList>
            <consortium name="Ensembl"/>
        </authorList>
    </citation>
    <scope>IDENTIFICATION</scope>
</reference>
<keyword evidence="1" id="KW-0344">Guanine-nucleotide releasing factor</keyword>
<dbReference type="Gene3D" id="3.30.450.200">
    <property type="match status" value="1"/>
</dbReference>
<dbReference type="Ensembl" id="ENSCMIT00000003387.1">
    <property type="protein sequence ID" value="ENSCMIP00000003265.1"/>
    <property type="gene ID" value="ENSCMIG00000001945.1"/>
</dbReference>
<evidence type="ECO:0000259" key="2">
    <source>
        <dbReference type="PROSITE" id="PS50211"/>
    </source>
</evidence>
<dbReference type="GO" id="GO:0005085">
    <property type="term" value="F:guanyl-nucleotide exchange factor activity"/>
    <property type="evidence" value="ECO:0007669"/>
    <property type="project" value="UniProtKB-KW"/>
</dbReference>
<dbReference type="GO" id="GO:0031410">
    <property type="term" value="C:cytoplasmic vesicle"/>
    <property type="evidence" value="ECO:0007669"/>
    <property type="project" value="TreeGrafter"/>
</dbReference>
<dbReference type="AlphaFoldDB" id="A0A4W3GKD3"/>
<reference evidence="4" key="3">
    <citation type="journal article" date="2014" name="Nature">
        <title>Elephant shark genome provides unique insights into gnathostome evolution.</title>
        <authorList>
            <consortium name="International Elephant Shark Genome Sequencing Consortium"/>
            <person name="Venkatesh B."/>
            <person name="Lee A.P."/>
            <person name="Ravi V."/>
            <person name="Maurya A.K."/>
            <person name="Lian M.M."/>
            <person name="Swann J.B."/>
            <person name="Ohta Y."/>
            <person name="Flajnik M.F."/>
            <person name="Sutoh Y."/>
            <person name="Kasahara M."/>
            <person name="Hoon S."/>
            <person name="Gangu V."/>
            <person name="Roy S.W."/>
            <person name="Irimia M."/>
            <person name="Korzh V."/>
            <person name="Kondrychyn I."/>
            <person name="Lim Z.W."/>
            <person name="Tay B.H."/>
            <person name="Tohari S."/>
            <person name="Kong K.W."/>
            <person name="Ho S."/>
            <person name="Lorente-Galdos B."/>
            <person name="Quilez J."/>
            <person name="Marques-Bonet T."/>
            <person name="Raney B.J."/>
            <person name="Ingham P.W."/>
            <person name="Tay A."/>
            <person name="Hillier L.W."/>
            <person name="Minx P."/>
            <person name="Boehm T."/>
            <person name="Wilson R.K."/>
            <person name="Brenner S."/>
            <person name="Warren W.C."/>
        </authorList>
    </citation>
    <scope>NUCLEOTIDE SEQUENCE [LARGE SCALE GENOMIC DNA]</scope>
</reference>
<sequence>MAEAGEVVGAEPEAGFLSLRLLEMCVVTGVPSKTLRQVIQDQGFSVFLEPSPEVLSIHAPPFVGCETRPRPTSHITWRHPEELTGPALPPGEHVPGNELFTERLSIPTSVELCGLPELCFPDGVNLELEMKEDLFHFLVLTDIQGNRQQCVVVHIYREIPIRDAAQPQGPSDCEAPPSLSDATHFFIPYGICLITKFPYYSVLQDSLSCLLLELHRCGESDFEKRVREFAAQLCLVPCPPPGAVQLSYQLGPLCIVLSPPQNPESLVIDIGLHIPFLCFKPQTILQVSLG</sequence>
<dbReference type="PROSITE" id="PS50211">
    <property type="entry name" value="DENN"/>
    <property type="match status" value="1"/>
</dbReference>
<protein>
    <submittedName>
        <fullName evidence="3">DENN domain-containing protein 3-like</fullName>
    </submittedName>
</protein>
<dbReference type="STRING" id="7868.ENSCMIP00000003265"/>
<dbReference type="OMA" id="IHAPPFV"/>
<dbReference type="Pfam" id="PF02141">
    <property type="entry name" value="DENN"/>
    <property type="match status" value="1"/>
</dbReference>
<accession>A0A4W3GKD3</accession>
<feature type="domain" description="UDENN" evidence="2">
    <location>
        <begin position="73"/>
        <end position="290"/>
    </location>
</feature>
<dbReference type="InParanoid" id="A0A4W3GKD3"/>
<evidence type="ECO:0000313" key="3">
    <source>
        <dbReference type="Ensembl" id="ENSCMIP00000003265.1"/>
    </source>
</evidence>
<evidence type="ECO:0000256" key="1">
    <source>
        <dbReference type="ARBA" id="ARBA00022658"/>
    </source>
</evidence>
<reference evidence="3" key="5">
    <citation type="submission" date="2025-09" db="UniProtKB">
        <authorList>
            <consortium name="Ensembl"/>
        </authorList>
    </citation>
    <scope>IDENTIFICATION</scope>
</reference>
<dbReference type="PANTHER" id="PTHR12296:SF21">
    <property type="entry name" value="DENN DOMAIN-CONTAINING PROTEIN 3"/>
    <property type="match status" value="1"/>
</dbReference>
<organism evidence="3 4">
    <name type="scientific">Callorhinchus milii</name>
    <name type="common">Ghost shark</name>
    <dbReference type="NCBI Taxonomy" id="7868"/>
    <lineage>
        <taxon>Eukaryota</taxon>
        <taxon>Metazoa</taxon>
        <taxon>Chordata</taxon>
        <taxon>Craniata</taxon>
        <taxon>Vertebrata</taxon>
        <taxon>Chondrichthyes</taxon>
        <taxon>Holocephali</taxon>
        <taxon>Chimaeriformes</taxon>
        <taxon>Callorhinchidae</taxon>
        <taxon>Callorhinchus</taxon>
    </lineage>
</organism>
<reference evidence="4" key="1">
    <citation type="journal article" date="2006" name="Science">
        <title>Ancient noncoding elements conserved in the human genome.</title>
        <authorList>
            <person name="Venkatesh B."/>
            <person name="Kirkness E.F."/>
            <person name="Loh Y.H."/>
            <person name="Halpern A.L."/>
            <person name="Lee A.P."/>
            <person name="Johnson J."/>
            <person name="Dandona N."/>
            <person name="Viswanathan L.D."/>
            <person name="Tay A."/>
            <person name="Venter J.C."/>
            <person name="Strausberg R.L."/>
            <person name="Brenner S."/>
        </authorList>
    </citation>
    <scope>NUCLEOTIDE SEQUENCE [LARGE SCALE GENOMIC DNA]</scope>
</reference>
<dbReference type="InterPro" id="IPR051696">
    <property type="entry name" value="DENN_Domain_GEFs"/>
</dbReference>
<dbReference type="GeneTree" id="ENSGT00940000155784"/>
<dbReference type="InterPro" id="IPR001194">
    <property type="entry name" value="cDENN_dom"/>
</dbReference>
<dbReference type="InterPro" id="IPR037516">
    <property type="entry name" value="Tripartite_DENN"/>
</dbReference>
<proteinExistence type="predicted"/>